<dbReference type="InterPro" id="IPR013216">
    <property type="entry name" value="Methyltransf_11"/>
</dbReference>
<dbReference type="eggNOG" id="ENOG502QUCH">
    <property type="taxonomic scope" value="Eukaryota"/>
</dbReference>
<organism evidence="8 9">
    <name type="scientific">Leersia perrieri</name>
    <dbReference type="NCBI Taxonomy" id="77586"/>
    <lineage>
        <taxon>Eukaryota</taxon>
        <taxon>Viridiplantae</taxon>
        <taxon>Streptophyta</taxon>
        <taxon>Embryophyta</taxon>
        <taxon>Tracheophyta</taxon>
        <taxon>Spermatophyta</taxon>
        <taxon>Magnoliopsida</taxon>
        <taxon>Liliopsida</taxon>
        <taxon>Poales</taxon>
        <taxon>Poaceae</taxon>
        <taxon>BOP clade</taxon>
        <taxon>Oryzoideae</taxon>
        <taxon>Oryzeae</taxon>
        <taxon>Oryzinae</taxon>
        <taxon>Leersia</taxon>
    </lineage>
</organism>
<dbReference type="EnsemblPlants" id="LPERR02G10140.1">
    <property type="protein sequence ID" value="LPERR02G10140.1"/>
    <property type="gene ID" value="LPERR02G10140"/>
</dbReference>
<dbReference type="Pfam" id="PF08241">
    <property type="entry name" value="Methyltransf_11"/>
    <property type="match status" value="1"/>
</dbReference>
<evidence type="ECO:0000256" key="5">
    <source>
        <dbReference type="ARBA" id="ARBA00022946"/>
    </source>
</evidence>
<dbReference type="GO" id="GO:0010287">
    <property type="term" value="C:plastoglobule"/>
    <property type="evidence" value="ECO:0007669"/>
    <property type="project" value="UniProtKB-SubCell"/>
</dbReference>
<evidence type="ECO:0000256" key="6">
    <source>
        <dbReference type="ARBA" id="ARBA00060463"/>
    </source>
</evidence>
<feature type="domain" description="Methyltransferase type 11" evidence="7">
    <location>
        <begin position="133"/>
        <end position="231"/>
    </location>
</feature>
<evidence type="ECO:0000313" key="9">
    <source>
        <dbReference type="Proteomes" id="UP000032180"/>
    </source>
</evidence>
<reference evidence="8 9" key="1">
    <citation type="submission" date="2012-08" db="EMBL/GenBank/DDBJ databases">
        <title>Oryza genome evolution.</title>
        <authorList>
            <person name="Wing R.A."/>
        </authorList>
    </citation>
    <scope>NUCLEOTIDE SEQUENCE</scope>
</reference>
<dbReference type="Gramene" id="LPERR02G10140.1">
    <property type="protein sequence ID" value="LPERR02G10140.1"/>
    <property type="gene ID" value="LPERR02G10140"/>
</dbReference>
<evidence type="ECO:0000256" key="4">
    <source>
        <dbReference type="ARBA" id="ARBA00022679"/>
    </source>
</evidence>
<dbReference type="HOGENOM" id="CLU_047070_0_0_1"/>
<dbReference type="Gene3D" id="3.40.50.150">
    <property type="entry name" value="Vaccinia Virus protein VP39"/>
    <property type="match status" value="1"/>
</dbReference>
<keyword evidence="1" id="KW-0150">Chloroplast</keyword>
<keyword evidence="9" id="KW-1185">Reference proteome</keyword>
<evidence type="ECO:0000313" key="8">
    <source>
        <dbReference type="EnsemblPlants" id="LPERR02G10140.1"/>
    </source>
</evidence>
<name>A0A0D9VEQ8_9ORYZ</name>
<dbReference type="GO" id="GO:0032259">
    <property type="term" value="P:methylation"/>
    <property type="evidence" value="ECO:0007669"/>
    <property type="project" value="UniProtKB-KW"/>
</dbReference>
<reference evidence="8" key="3">
    <citation type="submission" date="2015-04" db="UniProtKB">
        <authorList>
            <consortium name="EnsemblPlants"/>
        </authorList>
    </citation>
    <scope>IDENTIFICATION</scope>
</reference>
<dbReference type="SUPFAM" id="SSF53335">
    <property type="entry name" value="S-adenosyl-L-methionine-dependent methyltransferases"/>
    <property type="match status" value="1"/>
</dbReference>
<proteinExistence type="predicted"/>
<keyword evidence="4" id="KW-0808">Transferase</keyword>
<dbReference type="AlphaFoldDB" id="A0A0D9VEQ8"/>
<keyword evidence="2" id="KW-0489">Methyltransferase</keyword>
<protein>
    <recommendedName>
        <fullName evidence="7">Methyltransferase type 11 domain-containing protein</fullName>
    </recommendedName>
</protein>
<keyword evidence="5" id="KW-0809">Transit peptide</keyword>
<reference evidence="9" key="2">
    <citation type="submission" date="2013-12" db="EMBL/GenBank/DDBJ databases">
        <authorList>
            <person name="Yu Y."/>
            <person name="Lee S."/>
            <person name="de Baynast K."/>
            <person name="Wissotski M."/>
            <person name="Liu L."/>
            <person name="Talag J."/>
            <person name="Goicoechea J."/>
            <person name="Angelova A."/>
            <person name="Jetty R."/>
            <person name="Kudrna D."/>
            <person name="Golser W."/>
            <person name="Rivera L."/>
            <person name="Zhang J."/>
            <person name="Wing R."/>
        </authorList>
    </citation>
    <scope>NUCLEOTIDE SEQUENCE</scope>
</reference>
<evidence type="ECO:0000256" key="1">
    <source>
        <dbReference type="ARBA" id="ARBA00022528"/>
    </source>
</evidence>
<evidence type="ECO:0000256" key="3">
    <source>
        <dbReference type="ARBA" id="ARBA00022640"/>
    </source>
</evidence>
<comment type="subcellular location">
    <subcellularLocation>
        <location evidence="6">Plastid</location>
        <location evidence="6">Chloroplast</location>
        <location evidence="6">Plastoglobule</location>
    </subcellularLocation>
</comment>
<dbReference type="Proteomes" id="UP000032180">
    <property type="component" value="Chromosome 2"/>
</dbReference>
<evidence type="ECO:0000256" key="2">
    <source>
        <dbReference type="ARBA" id="ARBA00022603"/>
    </source>
</evidence>
<evidence type="ECO:0000259" key="7">
    <source>
        <dbReference type="Pfam" id="PF08241"/>
    </source>
</evidence>
<dbReference type="CDD" id="cd02440">
    <property type="entry name" value="AdoMet_MTases"/>
    <property type="match status" value="1"/>
</dbReference>
<dbReference type="FunFam" id="3.40.50.150:FF:000144">
    <property type="entry name" value="Putative methyltransferase, chloroplastic"/>
    <property type="match status" value="1"/>
</dbReference>
<dbReference type="PANTHER" id="PTHR43591">
    <property type="entry name" value="METHYLTRANSFERASE"/>
    <property type="match status" value="1"/>
</dbReference>
<sequence>MEASGSSSFATVAATSTMKDLTDTTKERTIGCKHEASREQATGYNGILECSTCKNVYPYKEDCYWDLTLGSGCTGYSKSTTPYANMFRTALVSFFYERGWRQSFALGGFPGPCKEFEHAKDFLKPVTGGVIIDASCGTGPFSRLFIKSKLYSQVVALDFSENMLKQCNKFMKEEMISDKQQMMVKADISRLPFTSNSIDAIHAGAALHSWPSPANAVAEISRVLRPGGILVASTFMFDVVPLAIPALRIVRKYVSQYLGYNTFLSEDELEGLCKACGLVDFKCVRKGLYIMLSATKAT</sequence>
<dbReference type="PANTHER" id="PTHR43591:SF46">
    <property type="entry name" value="OS08G0411200 PROTEIN"/>
    <property type="match status" value="1"/>
</dbReference>
<keyword evidence="3" id="KW-0934">Plastid</keyword>
<dbReference type="GO" id="GO:0008757">
    <property type="term" value="F:S-adenosylmethionine-dependent methyltransferase activity"/>
    <property type="evidence" value="ECO:0007669"/>
    <property type="project" value="InterPro"/>
</dbReference>
<dbReference type="InterPro" id="IPR029063">
    <property type="entry name" value="SAM-dependent_MTases_sf"/>
</dbReference>
<accession>A0A0D9VEQ8</accession>
<dbReference type="STRING" id="77586.A0A0D9VEQ8"/>